<keyword evidence="2" id="KW-0472">Membrane</keyword>
<evidence type="ECO:0000313" key="3">
    <source>
        <dbReference type="EMBL" id="PWW05572.1"/>
    </source>
</evidence>
<dbReference type="Proteomes" id="UP000246635">
    <property type="component" value="Unassembled WGS sequence"/>
</dbReference>
<sequence length="91" mass="10534">MDDISVHRAGHKNQRSDHEKKEQREGDNKERQRYGKLSDDVSRVLRNIVLTLLILVVLSQVILRSDGIRHHLSNAEKLEGMPFQKVSLTLH</sequence>
<accession>A0A2V2YWC3</accession>
<proteinExistence type="predicted"/>
<feature type="compositionally biased region" description="Basic and acidic residues" evidence="1">
    <location>
        <begin position="14"/>
        <end position="36"/>
    </location>
</feature>
<reference evidence="3 4" key="1">
    <citation type="submission" date="2018-05" db="EMBL/GenBank/DDBJ databases">
        <title>Genomic Encyclopedia of Type Strains, Phase III (KMG-III): the genomes of soil and plant-associated and newly described type strains.</title>
        <authorList>
            <person name="Whitman W."/>
        </authorList>
    </citation>
    <scope>NUCLEOTIDE SEQUENCE [LARGE SCALE GENOMIC DNA]</scope>
    <source>
        <strain evidence="3 4">CECT 5696</strain>
    </source>
</reference>
<gene>
    <name evidence="3" type="ORF">DFQ01_104132</name>
</gene>
<keyword evidence="2" id="KW-1133">Transmembrane helix</keyword>
<dbReference type="AlphaFoldDB" id="A0A2V2YWC3"/>
<evidence type="ECO:0000256" key="1">
    <source>
        <dbReference type="SAM" id="MobiDB-lite"/>
    </source>
</evidence>
<organism evidence="3 4">
    <name type="scientific">Paenibacillus cellulosilyticus</name>
    <dbReference type="NCBI Taxonomy" id="375489"/>
    <lineage>
        <taxon>Bacteria</taxon>
        <taxon>Bacillati</taxon>
        <taxon>Bacillota</taxon>
        <taxon>Bacilli</taxon>
        <taxon>Bacillales</taxon>
        <taxon>Paenibacillaceae</taxon>
        <taxon>Paenibacillus</taxon>
    </lineage>
</organism>
<evidence type="ECO:0000313" key="4">
    <source>
        <dbReference type="Proteomes" id="UP000246635"/>
    </source>
</evidence>
<protein>
    <submittedName>
        <fullName evidence="3">Uncharacterized protein</fullName>
    </submittedName>
</protein>
<evidence type="ECO:0000256" key="2">
    <source>
        <dbReference type="SAM" id="Phobius"/>
    </source>
</evidence>
<comment type="caution">
    <text evidence="3">The sequence shown here is derived from an EMBL/GenBank/DDBJ whole genome shotgun (WGS) entry which is preliminary data.</text>
</comment>
<keyword evidence="2" id="KW-0812">Transmembrane</keyword>
<keyword evidence="4" id="KW-1185">Reference proteome</keyword>
<dbReference type="EMBL" id="QGTQ01000004">
    <property type="protein sequence ID" value="PWW05572.1"/>
    <property type="molecule type" value="Genomic_DNA"/>
</dbReference>
<feature type="transmembrane region" description="Helical" evidence="2">
    <location>
        <begin position="44"/>
        <end position="63"/>
    </location>
</feature>
<feature type="region of interest" description="Disordered" evidence="1">
    <location>
        <begin position="1"/>
        <end position="36"/>
    </location>
</feature>
<name>A0A2V2YWC3_9BACL</name>